<gene>
    <name evidence="3" type="ORF">NCTC4822_02111</name>
</gene>
<evidence type="ECO:0000256" key="2">
    <source>
        <dbReference type="SAM" id="Phobius"/>
    </source>
</evidence>
<evidence type="ECO:0008006" key="5">
    <source>
        <dbReference type="Google" id="ProtNLM"/>
    </source>
</evidence>
<keyword evidence="2" id="KW-0472">Membrane</keyword>
<dbReference type="AlphaFoldDB" id="A0A380C230"/>
<evidence type="ECO:0000256" key="1">
    <source>
        <dbReference type="SAM" id="Coils"/>
    </source>
</evidence>
<reference evidence="3 4" key="1">
    <citation type="submission" date="2018-06" db="EMBL/GenBank/DDBJ databases">
        <authorList>
            <consortium name="Pathogen Informatics"/>
            <person name="Doyle S."/>
        </authorList>
    </citation>
    <scope>NUCLEOTIDE SEQUENCE [LARGE SCALE GENOMIC DNA]</scope>
    <source>
        <strain evidence="4">ATCC 11859 / DSM 33 / NCIB 8841 / NCTC 4822</strain>
    </source>
</reference>
<sequence length="93" mass="11255">MMMWGDRMHGHGMGMFSVWPLLFWLVIIILIVLLIIRLTKNNPGQSNELLYQKLADSEQLQRESLRRQQELTDELREVHERLKRVEKRLKDRE</sequence>
<name>A0A380C230_SPOPA</name>
<feature type="coiled-coil region" evidence="1">
    <location>
        <begin position="65"/>
        <end position="92"/>
    </location>
</feature>
<organism evidence="3 4">
    <name type="scientific">Sporosarcina pasteurii</name>
    <name type="common">Bacillus pasteurii</name>
    <dbReference type="NCBI Taxonomy" id="1474"/>
    <lineage>
        <taxon>Bacteria</taxon>
        <taxon>Bacillati</taxon>
        <taxon>Bacillota</taxon>
        <taxon>Bacilli</taxon>
        <taxon>Bacillales</taxon>
        <taxon>Caryophanaceae</taxon>
        <taxon>Sporosarcina</taxon>
    </lineage>
</organism>
<keyword evidence="2" id="KW-0812">Transmembrane</keyword>
<keyword evidence="4" id="KW-1185">Reference proteome</keyword>
<accession>A0A380C230</accession>
<evidence type="ECO:0000313" key="3">
    <source>
        <dbReference type="EMBL" id="SUJ11265.1"/>
    </source>
</evidence>
<dbReference type="Proteomes" id="UP000254519">
    <property type="component" value="Unassembled WGS sequence"/>
</dbReference>
<feature type="transmembrane region" description="Helical" evidence="2">
    <location>
        <begin position="12"/>
        <end position="36"/>
    </location>
</feature>
<dbReference type="EMBL" id="UGYZ01000002">
    <property type="protein sequence ID" value="SUJ11265.1"/>
    <property type="molecule type" value="Genomic_DNA"/>
</dbReference>
<evidence type="ECO:0000313" key="4">
    <source>
        <dbReference type="Proteomes" id="UP000254519"/>
    </source>
</evidence>
<keyword evidence="2" id="KW-1133">Transmembrane helix</keyword>
<protein>
    <recommendedName>
        <fullName evidence="5">Phage shock protein B</fullName>
    </recommendedName>
</protein>
<proteinExistence type="predicted"/>
<keyword evidence="1" id="KW-0175">Coiled coil</keyword>
<dbReference type="RefSeq" id="WP_115361990.1">
    <property type="nucleotide sequence ID" value="NZ_CP038012.1"/>
</dbReference>